<dbReference type="EMBL" id="JAUTXU010000367">
    <property type="protein sequence ID" value="KAK3683129.1"/>
    <property type="molecule type" value="Genomic_DNA"/>
</dbReference>
<proteinExistence type="predicted"/>
<evidence type="ECO:0000313" key="2">
    <source>
        <dbReference type="Proteomes" id="UP001281147"/>
    </source>
</evidence>
<sequence>MYRNQAPSSPPYSHLRRRYQAVNDRQRSSYRSSTYDSSQDVSDRLDLSMHLPGRPSENRFDVLRSPPPDPKPNKDYNMASYVRRSRHSRSSREAKRRRDARRNQRKHHGAQVLDEQLSRDIDKTLTQANIRTPLSQQLFRSTRPIHVPPTPPQLPYLNFGGLDLMDDLLPLTPRKDISRTHASMSPPLTSPSWCPPLPSLVNGNANWSEYPIFFDLSSLPEPKGPLRGNNECQDMQLWRPKVSPRPRKQSRFFPPPSPPKPSVRLPEARSKLHAADAGPEDVGMAKPKSLAESIEHAVKAAESALRIRKDEEGNSSAAKLWRILPSTEKPALSSDEAPYINFSVHQPTDCVAAMQYGMYDHRLESVGMPIELDSIEVPFVHPNSLIGHANERGSEPMPLLEEDAVVPESPKTMTPAQEMLYGINELAVDSYDEGEYTNALLAKLDLPPLPPSPELIRSDSVITGGKTQDNSLHDGSIVENELSKSDAHFNSEQALFELTSPECLKGADHDIIDVATFLTMGHSDNCWCNDCGEPPELISPNEWIEDDEWMMYSSDEDVRSPSVESDWEWDWGTVGGAEEQDAAWYSWSSQPGWDDVDSYKPSSVAHTAW</sequence>
<protein>
    <submittedName>
        <fullName evidence="1">Uncharacterized protein</fullName>
    </submittedName>
</protein>
<organism evidence="1 2">
    <name type="scientific">Vermiconidia calcicola</name>
    <dbReference type="NCBI Taxonomy" id="1690605"/>
    <lineage>
        <taxon>Eukaryota</taxon>
        <taxon>Fungi</taxon>
        <taxon>Dikarya</taxon>
        <taxon>Ascomycota</taxon>
        <taxon>Pezizomycotina</taxon>
        <taxon>Dothideomycetes</taxon>
        <taxon>Dothideomycetidae</taxon>
        <taxon>Mycosphaerellales</taxon>
        <taxon>Extremaceae</taxon>
        <taxon>Vermiconidia</taxon>
    </lineage>
</organism>
<evidence type="ECO:0000313" key="1">
    <source>
        <dbReference type="EMBL" id="KAK3683129.1"/>
    </source>
</evidence>
<name>A0ACC3MAY5_9PEZI</name>
<reference evidence="1" key="1">
    <citation type="submission" date="2023-07" db="EMBL/GenBank/DDBJ databases">
        <title>Black Yeasts Isolated from many extreme environments.</title>
        <authorList>
            <person name="Coleine C."/>
            <person name="Stajich J.E."/>
            <person name="Selbmann L."/>
        </authorList>
    </citation>
    <scope>NUCLEOTIDE SEQUENCE</scope>
    <source>
        <strain evidence="1">CCFEE 5714</strain>
    </source>
</reference>
<comment type="caution">
    <text evidence="1">The sequence shown here is derived from an EMBL/GenBank/DDBJ whole genome shotgun (WGS) entry which is preliminary data.</text>
</comment>
<dbReference type="Proteomes" id="UP001281147">
    <property type="component" value="Unassembled WGS sequence"/>
</dbReference>
<accession>A0ACC3MAY5</accession>
<gene>
    <name evidence="1" type="ORF">LTR37_020543</name>
</gene>
<keyword evidence="2" id="KW-1185">Reference proteome</keyword>